<dbReference type="Proteomes" id="UP000297703">
    <property type="component" value="Unassembled WGS sequence"/>
</dbReference>
<evidence type="ECO:0000313" key="2">
    <source>
        <dbReference type="Proteomes" id="UP000297703"/>
    </source>
</evidence>
<name>A0A4D9EQU8_9SAUR</name>
<comment type="caution">
    <text evidence="1">The sequence shown here is derived from an EMBL/GenBank/DDBJ whole genome shotgun (WGS) entry which is preliminary data.</text>
</comment>
<accession>A0A4D9EQU8</accession>
<dbReference type="AlphaFoldDB" id="A0A4D9EQU8"/>
<evidence type="ECO:0000313" key="1">
    <source>
        <dbReference type="EMBL" id="TFK13801.1"/>
    </source>
</evidence>
<keyword evidence="2" id="KW-1185">Reference proteome</keyword>
<proteinExistence type="predicted"/>
<organism evidence="1 2">
    <name type="scientific">Platysternon megacephalum</name>
    <name type="common">big-headed turtle</name>
    <dbReference type="NCBI Taxonomy" id="55544"/>
    <lineage>
        <taxon>Eukaryota</taxon>
        <taxon>Metazoa</taxon>
        <taxon>Chordata</taxon>
        <taxon>Craniata</taxon>
        <taxon>Vertebrata</taxon>
        <taxon>Euteleostomi</taxon>
        <taxon>Archelosauria</taxon>
        <taxon>Testudinata</taxon>
        <taxon>Testudines</taxon>
        <taxon>Cryptodira</taxon>
        <taxon>Durocryptodira</taxon>
        <taxon>Testudinoidea</taxon>
        <taxon>Platysternidae</taxon>
        <taxon>Platysternon</taxon>
    </lineage>
</organism>
<gene>
    <name evidence="1" type="ORF">DR999_PMT02820</name>
</gene>
<protein>
    <submittedName>
        <fullName evidence="1">SOSS complex subunit B2</fullName>
    </submittedName>
</protein>
<sequence>MLKLYACPNIVKYRGGKIKSDPPHYFEHLICKSDFFTHVKGDALRKVRVDSNCEIFKRTCSELKKRKRLSISLSGLNSCHLPAKLTQPEGFLWKLSTHKN</sequence>
<reference evidence="1 2" key="1">
    <citation type="submission" date="2019-04" db="EMBL/GenBank/DDBJ databases">
        <title>Draft genome of the big-headed turtle Platysternon megacephalum.</title>
        <authorList>
            <person name="Gong S."/>
        </authorList>
    </citation>
    <scope>NUCLEOTIDE SEQUENCE [LARGE SCALE GENOMIC DNA]</scope>
    <source>
        <strain evidence="1">DO16091913</strain>
        <tissue evidence="1">Muscle</tissue>
    </source>
</reference>
<dbReference type="EMBL" id="QXTE01000014">
    <property type="protein sequence ID" value="TFK13801.1"/>
    <property type="molecule type" value="Genomic_DNA"/>
</dbReference>
<reference evidence="1 2" key="2">
    <citation type="submission" date="2019-04" db="EMBL/GenBank/DDBJ databases">
        <title>The genome sequence of big-headed turtle.</title>
        <authorList>
            <person name="Gong S."/>
        </authorList>
    </citation>
    <scope>NUCLEOTIDE SEQUENCE [LARGE SCALE GENOMIC DNA]</scope>
    <source>
        <strain evidence="1">DO16091913</strain>
        <tissue evidence="1">Muscle</tissue>
    </source>
</reference>